<dbReference type="PANTHER" id="PTHR43028:SF5">
    <property type="entry name" value="3'(2'),5'-BISPHOSPHATE NUCLEOTIDASE 1"/>
    <property type="match status" value="1"/>
</dbReference>
<dbReference type="InterPro" id="IPR020583">
    <property type="entry name" value="Inositol_monoP_metal-BS"/>
</dbReference>
<dbReference type="Proteomes" id="UP000009168">
    <property type="component" value="Unassembled WGS sequence"/>
</dbReference>
<evidence type="ECO:0000256" key="9">
    <source>
        <dbReference type="PIRSR" id="PIRSR600760-2"/>
    </source>
</evidence>
<dbReference type="InterPro" id="IPR050725">
    <property type="entry name" value="CysQ/Inositol_MonoPase"/>
</dbReference>
<dbReference type="KEGG" id="tet:TTHERM_000318619"/>
<comment type="catalytic activity">
    <reaction evidence="8">
        <text>1D-myo-inositol 1,4-bisphosphate + H2O = 1D-myo-inositol 4-phosphate + phosphate</text>
        <dbReference type="Rhea" id="RHEA:15553"/>
        <dbReference type="ChEBI" id="CHEBI:15377"/>
        <dbReference type="ChEBI" id="CHEBI:43474"/>
        <dbReference type="ChEBI" id="CHEBI:58282"/>
        <dbReference type="ChEBI" id="CHEBI:58469"/>
        <dbReference type="EC" id="3.1.3.57"/>
    </reaction>
    <physiologicalReaction direction="left-to-right" evidence="8">
        <dbReference type="Rhea" id="RHEA:15554"/>
    </physiologicalReaction>
</comment>
<dbReference type="Pfam" id="PF00459">
    <property type="entry name" value="Inositol_P"/>
    <property type="match status" value="1"/>
</dbReference>
<evidence type="ECO:0000256" key="3">
    <source>
        <dbReference type="ARBA" id="ARBA00022671"/>
    </source>
</evidence>
<proteinExistence type="inferred from homology"/>
<dbReference type="GO" id="GO:0046872">
    <property type="term" value="F:metal ion binding"/>
    <property type="evidence" value="ECO:0007669"/>
    <property type="project" value="UniProtKB-KW"/>
</dbReference>
<keyword evidence="11" id="KW-1185">Reference proteome</keyword>
<dbReference type="FunFam" id="3.30.540.10:FF:000012">
    <property type="entry name" value="Blast:Putative inositol monophosphatase 3"/>
    <property type="match status" value="1"/>
</dbReference>
<feature type="binding site" evidence="9">
    <location>
        <position position="119"/>
    </location>
    <ligand>
        <name>Mg(2+)</name>
        <dbReference type="ChEBI" id="CHEBI:18420"/>
        <label>1</label>
        <note>catalytic</note>
    </ligand>
</feature>
<evidence type="ECO:0000313" key="11">
    <source>
        <dbReference type="Proteomes" id="UP000009168"/>
    </source>
</evidence>
<dbReference type="EMBL" id="GG662605">
    <property type="protein sequence ID" value="EWS73088.1"/>
    <property type="molecule type" value="Genomic_DNA"/>
</dbReference>
<dbReference type="OrthoDB" id="289714at2759"/>
<sequence length="329" mass="37577">MNQVGKVNHLFSICLQLANEAAKIIHSIQTGGLKAEQWKGKDDPMTIADIKAQTLIIRGIRKYYPNITIVGEEQIEFEGDLGYDVNNLNPNLIPEQYFNTPKIQNQFNIDDVVVWIDPLDGTLSYVKEEYDAVTTLIGVSIHNRPLMGIISQPYHLEKNGTFTFKPKIYFGHVDSSQVYYAYGEELDEEGRKSYLPYEFRLQHTNRPLDQLIGATSKHRVKEHVLNFIKNDLKPAVLLQNGGSGKKSLQVLENEVDFCTHLSSKASRWDTIACEALLQIYGGQITDIYGNRYNYDSKLTNYYNVNGGVYTLRPDVHQYLISKTKNFQIE</sequence>
<feature type="binding site" evidence="9">
    <location>
        <position position="72"/>
    </location>
    <ligand>
        <name>Mg(2+)</name>
        <dbReference type="ChEBI" id="CHEBI:18420"/>
        <label>1</label>
        <note>catalytic</note>
    </ligand>
</feature>
<organism evidence="10 11">
    <name type="scientific">Tetrahymena thermophila (strain SB210)</name>
    <dbReference type="NCBI Taxonomy" id="312017"/>
    <lineage>
        <taxon>Eukaryota</taxon>
        <taxon>Sar</taxon>
        <taxon>Alveolata</taxon>
        <taxon>Ciliophora</taxon>
        <taxon>Intramacronucleata</taxon>
        <taxon>Oligohymenophorea</taxon>
        <taxon>Hymenostomatida</taxon>
        <taxon>Tetrahymenina</taxon>
        <taxon>Tetrahymenidae</taxon>
        <taxon>Tetrahymena</taxon>
    </lineage>
</organism>
<evidence type="ECO:0000256" key="1">
    <source>
        <dbReference type="ARBA" id="ARBA00001946"/>
    </source>
</evidence>
<dbReference type="InParanoid" id="W7X9K8"/>
<gene>
    <name evidence="10" type="ORF">TTHERM_000318619</name>
</gene>
<evidence type="ECO:0000313" key="10">
    <source>
        <dbReference type="EMBL" id="EWS73088.1"/>
    </source>
</evidence>
<dbReference type="PROSITE" id="PS00629">
    <property type="entry name" value="IMP_1"/>
    <property type="match status" value="1"/>
</dbReference>
<name>W7X9K8_TETTS</name>
<evidence type="ECO:0000256" key="2">
    <source>
        <dbReference type="ARBA" id="ARBA00009759"/>
    </source>
</evidence>
<comment type="similarity">
    <text evidence="2">Belongs to the inositol monophosphatase superfamily.</text>
</comment>
<dbReference type="RefSeq" id="XP_012654397.1">
    <property type="nucleotide sequence ID" value="XM_012798943.1"/>
</dbReference>
<dbReference type="SUPFAM" id="SSF56655">
    <property type="entry name" value="Carbohydrate phosphatase"/>
    <property type="match status" value="1"/>
</dbReference>
<dbReference type="Gene3D" id="3.40.190.80">
    <property type="match status" value="1"/>
</dbReference>
<comment type="cofactor">
    <cofactor evidence="1 9">
        <name>Mg(2+)</name>
        <dbReference type="ChEBI" id="CHEBI:18420"/>
    </cofactor>
</comment>
<comment type="catalytic activity">
    <reaction evidence="7">
        <text>1D-myo-inositol 1,3,4-trisphosphate + H2O = 1D-myo-inositol 3,4-bisphosphate + phosphate</text>
        <dbReference type="Rhea" id="RHEA:70319"/>
        <dbReference type="ChEBI" id="CHEBI:15377"/>
        <dbReference type="ChEBI" id="CHEBI:43474"/>
        <dbReference type="ChEBI" id="CHEBI:58414"/>
        <dbReference type="ChEBI" id="CHEBI:83241"/>
    </reaction>
    <physiologicalReaction direction="left-to-right" evidence="7">
        <dbReference type="Rhea" id="RHEA:70320"/>
    </physiologicalReaction>
</comment>
<dbReference type="AlphaFoldDB" id="W7X9K8"/>
<dbReference type="PANTHER" id="PTHR43028">
    <property type="entry name" value="3'(2'),5'-BISPHOSPHATE NUCLEOTIDASE 1"/>
    <property type="match status" value="1"/>
</dbReference>
<keyword evidence="4 9" id="KW-0479">Metal-binding</keyword>
<feature type="binding site" evidence="9">
    <location>
        <position position="269"/>
    </location>
    <ligand>
        <name>Mg(2+)</name>
        <dbReference type="ChEBI" id="CHEBI:18420"/>
        <label>1</label>
        <note>catalytic</note>
    </ligand>
</feature>
<dbReference type="GO" id="GO:0004441">
    <property type="term" value="F:inositol-1,4-bisphosphate 1-phosphatase activity"/>
    <property type="evidence" value="ECO:0007669"/>
    <property type="project" value="UniProtKB-EC"/>
</dbReference>
<accession>W7X9K8</accession>
<reference evidence="11" key="1">
    <citation type="journal article" date="2006" name="PLoS Biol.">
        <title>Macronuclear genome sequence of the ciliate Tetrahymena thermophila, a model eukaryote.</title>
        <authorList>
            <person name="Eisen J.A."/>
            <person name="Coyne R.S."/>
            <person name="Wu M."/>
            <person name="Wu D."/>
            <person name="Thiagarajan M."/>
            <person name="Wortman J.R."/>
            <person name="Badger J.H."/>
            <person name="Ren Q."/>
            <person name="Amedeo P."/>
            <person name="Jones K.M."/>
            <person name="Tallon L.J."/>
            <person name="Delcher A.L."/>
            <person name="Salzberg S.L."/>
            <person name="Silva J.C."/>
            <person name="Haas B.J."/>
            <person name="Majoros W.H."/>
            <person name="Farzad M."/>
            <person name="Carlton J.M."/>
            <person name="Smith R.K. Jr."/>
            <person name="Garg J."/>
            <person name="Pearlman R.E."/>
            <person name="Karrer K.M."/>
            <person name="Sun L."/>
            <person name="Manning G."/>
            <person name="Elde N.C."/>
            <person name="Turkewitz A.P."/>
            <person name="Asai D.J."/>
            <person name="Wilkes D.E."/>
            <person name="Wang Y."/>
            <person name="Cai H."/>
            <person name="Collins K."/>
            <person name="Stewart B.A."/>
            <person name="Lee S.R."/>
            <person name="Wilamowska K."/>
            <person name="Weinberg Z."/>
            <person name="Ruzzo W.L."/>
            <person name="Wloga D."/>
            <person name="Gaertig J."/>
            <person name="Frankel J."/>
            <person name="Tsao C.-C."/>
            <person name="Gorovsky M.A."/>
            <person name="Keeling P.J."/>
            <person name="Waller R.F."/>
            <person name="Patron N.J."/>
            <person name="Cherry J.M."/>
            <person name="Stover N.A."/>
            <person name="Krieger C.J."/>
            <person name="del Toro C."/>
            <person name="Ryder H.F."/>
            <person name="Williamson S.C."/>
            <person name="Barbeau R.A."/>
            <person name="Hamilton E.P."/>
            <person name="Orias E."/>
        </authorList>
    </citation>
    <scope>NUCLEOTIDE SEQUENCE [LARGE SCALE GENOMIC DNA]</scope>
    <source>
        <strain evidence="11">SB210</strain>
    </source>
</reference>
<evidence type="ECO:0000256" key="8">
    <source>
        <dbReference type="ARBA" id="ARBA00044478"/>
    </source>
</evidence>
<dbReference type="GeneID" id="24438418"/>
<dbReference type="InterPro" id="IPR000760">
    <property type="entry name" value="Inositol_monophosphatase-like"/>
</dbReference>
<keyword evidence="5" id="KW-0378">Hydrolase</keyword>
<evidence type="ECO:0000256" key="7">
    <source>
        <dbReference type="ARBA" id="ARBA00044465"/>
    </source>
</evidence>
<keyword evidence="6 9" id="KW-0460">Magnesium</keyword>
<evidence type="ECO:0000256" key="4">
    <source>
        <dbReference type="ARBA" id="ARBA00022723"/>
    </source>
</evidence>
<dbReference type="STRING" id="312017.W7X9K8"/>
<feature type="binding site" evidence="9">
    <location>
        <position position="117"/>
    </location>
    <ligand>
        <name>Mg(2+)</name>
        <dbReference type="ChEBI" id="CHEBI:18420"/>
        <label>1</label>
        <note>catalytic</note>
    </ligand>
</feature>
<evidence type="ECO:0000256" key="5">
    <source>
        <dbReference type="ARBA" id="ARBA00022801"/>
    </source>
</evidence>
<dbReference type="Gene3D" id="3.30.540.10">
    <property type="entry name" value="Fructose-1,6-Bisphosphatase, subunit A, domain 1"/>
    <property type="match status" value="1"/>
</dbReference>
<protein>
    <submittedName>
        <fullName evidence="10">Inositol monophosphatase family protein</fullName>
    </submittedName>
</protein>
<feature type="binding site" evidence="9">
    <location>
        <position position="120"/>
    </location>
    <ligand>
        <name>Mg(2+)</name>
        <dbReference type="ChEBI" id="CHEBI:18420"/>
        <label>1</label>
        <note>catalytic</note>
    </ligand>
</feature>
<dbReference type="GO" id="GO:0005737">
    <property type="term" value="C:cytoplasm"/>
    <property type="evidence" value="ECO:0007669"/>
    <property type="project" value="UniProtKB-ARBA"/>
</dbReference>
<evidence type="ECO:0000256" key="6">
    <source>
        <dbReference type="ARBA" id="ARBA00022842"/>
    </source>
</evidence>
<keyword evidence="3" id="KW-0452">Lithium</keyword>